<dbReference type="EMBL" id="JAINDJ010000004">
    <property type="protein sequence ID" value="KAG9449928.1"/>
    <property type="molecule type" value="Genomic_DNA"/>
</dbReference>
<reference evidence="11 12" key="1">
    <citation type="submission" date="2021-07" db="EMBL/GenBank/DDBJ databases">
        <title>The Aristolochia fimbriata genome: insights into angiosperm evolution, floral development and chemical biosynthesis.</title>
        <authorList>
            <person name="Jiao Y."/>
        </authorList>
    </citation>
    <scope>NUCLEOTIDE SEQUENCE [LARGE SCALE GENOMIC DNA]</scope>
    <source>
        <strain evidence="11">IBCAS-2021</strain>
        <tissue evidence="11">Leaf</tissue>
    </source>
</reference>
<sequence length="138" mass="15955">MAEAVRDRRTSLQILDREPQGELRRTSHFSFHSSNSQTLRRSCDGIHGISGKTSVTWFQRNPRVTVMEPDLVREVLSNKFGHFQKPRSNALLKQLVSGLADHEREKWAKHRRITNPSFHVEKLKRMLPSFASSCSDLM</sequence>
<keyword evidence="6" id="KW-1133">Transmembrane helix</keyword>
<evidence type="ECO:0000256" key="1">
    <source>
        <dbReference type="ARBA" id="ARBA00004370"/>
    </source>
</evidence>
<dbReference type="Pfam" id="PF00067">
    <property type="entry name" value="p450"/>
    <property type="match status" value="1"/>
</dbReference>
<dbReference type="PANTHER" id="PTHR24282:SF255">
    <property type="entry name" value="CYTOCHROME P450 72A11-RELATED"/>
    <property type="match status" value="1"/>
</dbReference>
<gene>
    <name evidence="11" type="ORF">H6P81_009893</name>
</gene>
<keyword evidence="5" id="KW-0479">Metal-binding</keyword>
<comment type="caution">
    <text evidence="11">The sequence shown here is derived from an EMBL/GenBank/DDBJ whole genome shotgun (WGS) entry which is preliminary data.</text>
</comment>
<proteinExistence type="inferred from homology"/>
<dbReference type="PANTHER" id="PTHR24282">
    <property type="entry name" value="CYTOCHROME P450 FAMILY MEMBER"/>
    <property type="match status" value="1"/>
</dbReference>
<dbReference type="InterPro" id="IPR036396">
    <property type="entry name" value="Cyt_P450_sf"/>
</dbReference>
<comment type="subcellular location">
    <subcellularLocation>
        <location evidence="1">Membrane</location>
    </subcellularLocation>
</comment>
<protein>
    <recommendedName>
        <fullName evidence="13">Cytochrome P450</fullName>
    </recommendedName>
</protein>
<comment type="similarity">
    <text evidence="2">Belongs to the cytochrome P450 family.</text>
</comment>
<evidence type="ECO:0000256" key="3">
    <source>
        <dbReference type="ARBA" id="ARBA00022617"/>
    </source>
</evidence>
<organism evidence="11 12">
    <name type="scientific">Aristolochia fimbriata</name>
    <name type="common">White veined hardy Dutchman's pipe vine</name>
    <dbReference type="NCBI Taxonomy" id="158543"/>
    <lineage>
        <taxon>Eukaryota</taxon>
        <taxon>Viridiplantae</taxon>
        <taxon>Streptophyta</taxon>
        <taxon>Embryophyta</taxon>
        <taxon>Tracheophyta</taxon>
        <taxon>Spermatophyta</taxon>
        <taxon>Magnoliopsida</taxon>
        <taxon>Magnoliidae</taxon>
        <taxon>Piperales</taxon>
        <taxon>Aristolochiaceae</taxon>
        <taxon>Aristolochia</taxon>
    </lineage>
</organism>
<evidence type="ECO:0000256" key="7">
    <source>
        <dbReference type="ARBA" id="ARBA00023002"/>
    </source>
</evidence>
<dbReference type="GO" id="GO:0020037">
    <property type="term" value="F:heme binding"/>
    <property type="evidence" value="ECO:0007669"/>
    <property type="project" value="InterPro"/>
</dbReference>
<keyword evidence="7" id="KW-0560">Oxidoreductase</keyword>
<accession>A0AAV7ERN5</accession>
<name>A0AAV7ERN5_ARIFI</name>
<dbReference type="AlphaFoldDB" id="A0AAV7ERN5"/>
<evidence type="ECO:0000256" key="4">
    <source>
        <dbReference type="ARBA" id="ARBA00022692"/>
    </source>
</evidence>
<evidence type="ECO:0000256" key="5">
    <source>
        <dbReference type="ARBA" id="ARBA00022723"/>
    </source>
</evidence>
<keyword evidence="4" id="KW-0812">Transmembrane</keyword>
<dbReference type="GO" id="GO:0005506">
    <property type="term" value="F:iron ion binding"/>
    <property type="evidence" value="ECO:0007669"/>
    <property type="project" value="InterPro"/>
</dbReference>
<dbReference type="GO" id="GO:0004497">
    <property type="term" value="F:monooxygenase activity"/>
    <property type="evidence" value="ECO:0007669"/>
    <property type="project" value="UniProtKB-KW"/>
</dbReference>
<dbReference type="InterPro" id="IPR001128">
    <property type="entry name" value="Cyt_P450"/>
</dbReference>
<keyword evidence="3" id="KW-0349">Heme</keyword>
<evidence type="ECO:0008006" key="13">
    <source>
        <dbReference type="Google" id="ProtNLM"/>
    </source>
</evidence>
<evidence type="ECO:0000313" key="12">
    <source>
        <dbReference type="Proteomes" id="UP000825729"/>
    </source>
</evidence>
<evidence type="ECO:0000256" key="8">
    <source>
        <dbReference type="ARBA" id="ARBA00023004"/>
    </source>
</evidence>
<dbReference type="Gene3D" id="1.10.630.10">
    <property type="entry name" value="Cytochrome P450"/>
    <property type="match status" value="1"/>
</dbReference>
<keyword evidence="12" id="KW-1185">Reference proteome</keyword>
<dbReference type="GO" id="GO:0016020">
    <property type="term" value="C:membrane"/>
    <property type="evidence" value="ECO:0007669"/>
    <property type="project" value="UniProtKB-SubCell"/>
</dbReference>
<evidence type="ECO:0000256" key="2">
    <source>
        <dbReference type="ARBA" id="ARBA00010617"/>
    </source>
</evidence>
<evidence type="ECO:0000256" key="10">
    <source>
        <dbReference type="ARBA" id="ARBA00023136"/>
    </source>
</evidence>
<dbReference type="Proteomes" id="UP000825729">
    <property type="component" value="Unassembled WGS sequence"/>
</dbReference>
<evidence type="ECO:0000256" key="6">
    <source>
        <dbReference type="ARBA" id="ARBA00022989"/>
    </source>
</evidence>
<dbReference type="GO" id="GO:0016705">
    <property type="term" value="F:oxidoreductase activity, acting on paired donors, with incorporation or reduction of molecular oxygen"/>
    <property type="evidence" value="ECO:0007669"/>
    <property type="project" value="InterPro"/>
</dbReference>
<dbReference type="SUPFAM" id="SSF48264">
    <property type="entry name" value="Cytochrome P450"/>
    <property type="match status" value="1"/>
</dbReference>
<evidence type="ECO:0000313" key="11">
    <source>
        <dbReference type="EMBL" id="KAG9449928.1"/>
    </source>
</evidence>
<evidence type="ECO:0000256" key="9">
    <source>
        <dbReference type="ARBA" id="ARBA00023033"/>
    </source>
</evidence>
<keyword evidence="8" id="KW-0408">Iron</keyword>
<keyword evidence="10" id="KW-0472">Membrane</keyword>
<keyword evidence="9" id="KW-0503">Monooxygenase</keyword>
<dbReference type="InterPro" id="IPR050665">
    <property type="entry name" value="Cytochrome_P450_Monooxygen"/>
</dbReference>